<evidence type="ECO:0000313" key="3">
    <source>
        <dbReference type="EMBL" id="KAK9994722.1"/>
    </source>
</evidence>
<dbReference type="CDD" id="cd06222">
    <property type="entry name" value="RNase_H_like"/>
    <property type="match status" value="1"/>
</dbReference>
<dbReference type="InterPro" id="IPR026960">
    <property type="entry name" value="RVT-Znf"/>
</dbReference>
<name>A0AAW2C9D6_9ROSI</name>
<evidence type="ECO:0008006" key="5">
    <source>
        <dbReference type="Google" id="ProtNLM"/>
    </source>
</evidence>
<sequence length="352" mass="39500">MVVSQLAYKLLASSNSKLLPSCSNLDRIHSMWNSIWNLEVPHKVKHMIWRASHNALPTLCNLRRQKVVGSVLCASCNSECEDVVHALWGCASLILVWERNEAVTKLLRYKFLTFTDLWEMLLVMRDRLDINLMAMIFWLIWSRRNTARVGEGTIEVNQIQKKAESFLQDFKKFHSSKVHRPLIPARVVRWIPPIFPLYKVNFDGATFSTIGAAGLGAILRDHSGNVIGTMTERIQLPSSLAVVEAMACRRALLFAKELSIFEVSVEGDAEVIIMAILAGDTANLEYGHVISDILSVAKDFRSCIFSHVNRIGNTVAHCLAKKSVSGNELQVWIESSPDDIAPLVTRDSLYPA</sequence>
<protein>
    <recommendedName>
        <fullName evidence="5">Reverse transcriptase zinc-binding domain-containing protein</fullName>
    </recommendedName>
</protein>
<comment type="caution">
    <text evidence="3">The sequence shown here is derived from an EMBL/GenBank/DDBJ whole genome shotgun (WGS) entry which is preliminary data.</text>
</comment>
<evidence type="ECO:0000259" key="1">
    <source>
        <dbReference type="Pfam" id="PF13456"/>
    </source>
</evidence>
<dbReference type="EMBL" id="JAZDWU010000008">
    <property type="protein sequence ID" value="KAK9994722.1"/>
    <property type="molecule type" value="Genomic_DNA"/>
</dbReference>
<dbReference type="GO" id="GO:0004523">
    <property type="term" value="F:RNA-DNA hybrid ribonuclease activity"/>
    <property type="evidence" value="ECO:0007669"/>
    <property type="project" value="InterPro"/>
</dbReference>
<dbReference type="GO" id="GO:0003676">
    <property type="term" value="F:nucleic acid binding"/>
    <property type="evidence" value="ECO:0007669"/>
    <property type="project" value="InterPro"/>
</dbReference>
<proteinExistence type="predicted"/>
<dbReference type="InterPro" id="IPR044730">
    <property type="entry name" value="RNase_H-like_dom_plant"/>
</dbReference>
<dbReference type="PANTHER" id="PTHR47074">
    <property type="entry name" value="BNAC02G40300D PROTEIN"/>
    <property type="match status" value="1"/>
</dbReference>
<dbReference type="InterPro" id="IPR002156">
    <property type="entry name" value="RNaseH_domain"/>
</dbReference>
<feature type="domain" description="Reverse transcriptase zinc-binding" evidence="2">
    <location>
        <begin position="30"/>
        <end position="97"/>
    </location>
</feature>
<feature type="domain" description="RNase H type-1" evidence="1">
    <location>
        <begin position="201"/>
        <end position="322"/>
    </location>
</feature>
<dbReference type="Proteomes" id="UP001459277">
    <property type="component" value="Unassembled WGS sequence"/>
</dbReference>
<dbReference type="Gene3D" id="3.30.420.10">
    <property type="entry name" value="Ribonuclease H-like superfamily/Ribonuclease H"/>
    <property type="match status" value="1"/>
</dbReference>
<keyword evidence="4" id="KW-1185">Reference proteome</keyword>
<dbReference type="AlphaFoldDB" id="A0AAW2C9D6"/>
<dbReference type="SUPFAM" id="SSF53098">
    <property type="entry name" value="Ribonuclease H-like"/>
    <property type="match status" value="1"/>
</dbReference>
<reference evidence="3 4" key="1">
    <citation type="submission" date="2024-01" db="EMBL/GenBank/DDBJ databases">
        <title>A telomere-to-telomere, gap-free genome of sweet tea (Lithocarpus litseifolius).</title>
        <authorList>
            <person name="Zhou J."/>
        </authorList>
    </citation>
    <scope>NUCLEOTIDE SEQUENCE [LARGE SCALE GENOMIC DNA]</scope>
    <source>
        <strain evidence="3">Zhou-2022a</strain>
        <tissue evidence="3">Leaf</tissue>
    </source>
</reference>
<dbReference type="InterPro" id="IPR036397">
    <property type="entry name" value="RNaseH_sf"/>
</dbReference>
<dbReference type="InterPro" id="IPR012337">
    <property type="entry name" value="RNaseH-like_sf"/>
</dbReference>
<gene>
    <name evidence="3" type="ORF">SO802_024425</name>
</gene>
<dbReference type="Pfam" id="PF13456">
    <property type="entry name" value="RVT_3"/>
    <property type="match status" value="1"/>
</dbReference>
<dbReference type="InterPro" id="IPR052929">
    <property type="entry name" value="RNase_H-like_EbsB-rel"/>
</dbReference>
<accession>A0AAW2C9D6</accession>
<organism evidence="3 4">
    <name type="scientific">Lithocarpus litseifolius</name>
    <dbReference type="NCBI Taxonomy" id="425828"/>
    <lineage>
        <taxon>Eukaryota</taxon>
        <taxon>Viridiplantae</taxon>
        <taxon>Streptophyta</taxon>
        <taxon>Embryophyta</taxon>
        <taxon>Tracheophyta</taxon>
        <taxon>Spermatophyta</taxon>
        <taxon>Magnoliopsida</taxon>
        <taxon>eudicotyledons</taxon>
        <taxon>Gunneridae</taxon>
        <taxon>Pentapetalae</taxon>
        <taxon>rosids</taxon>
        <taxon>fabids</taxon>
        <taxon>Fagales</taxon>
        <taxon>Fagaceae</taxon>
        <taxon>Lithocarpus</taxon>
    </lineage>
</organism>
<evidence type="ECO:0000259" key="2">
    <source>
        <dbReference type="Pfam" id="PF13966"/>
    </source>
</evidence>
<evidence type="ECO:0000313" key="4">
    <source>
        <dbReference type="Proteomes" id="UP001459277"/>
    </source>
</evidence>
<dbReference type="PANTHER" id="PTHR47074:SF48">
    <property type="entry name" value="POLYNUCLEOTIDYL TRANSFERASE, RIBONUCLEASE H-LIKE SUPERFAMILY PROTEIN"/>
    <property type="match status" value="1"/>
</dbReference>
<dbReference type="Pfam" id="PF13966">
    <property type="entry name" value="zf-RVT"/>
    <property type="match status" value="1"/>
</dbReference>